<dbReference type="Pfam" id="PF12796">
    <property type="entry name" value="Ank_2"/>
    <property type="match status" value="1"/>
</dbReference>
<dbReference type="InterPro" id="IPR002110">
    <property type="entry name" value="Ankyrin_rpt"/>
</dbReference>
<organism evidence="4 5">
    <name type="scientific">Legionella hackeliae</name>
    <dbReference type="NCBI Taxonomy" id="449"/>
    <lineage>
        <taxon>Bacteria</taxon>
        <taxon>Pseudomonadati</taxon>
        <taxon>Pseudomonadota</taxon>
        <taxon>Gammaproteobacteria</taxon>
        <taxon>Legionellales</taxon>
        <taxon>Legionellaceae</taxon>
        <taxon>Legionella</taxon>
    </lineage>
</organism>
<dbReference type="EMBL" id="LN681225">
    <property type="protein sequence ID" value="CEK09219.1"/>
    <property type="molecule type" value="Genomic_DNA"/>
</dbReference>
<dbReference type="PROSITE" id="PS50297">
    <property type="entry name" value="ANK_REP_REGION"/>
    <property type="match status" value="1"/>
</dbReference>
<dbReference type="PATRIC" id="fig|449.7.peg.1885"/>
<dbReference type="PROSITE" id="PS50088">
    <property type="entry name" value="ANK_REPEAT"/>
    <property type="match status" value="1"/>
</dbReference>
<dbReference type="AlphaFoldDB" id="A0A0A8UR33"/>
<gene>
    <name evidence="4" type="ORF">LHA_0100</name>
</gene>
<dbReference type="Proteomes" id="UP000032803">
    <property type="component" value="Chromosome I"/>
</dbReference>
<keyword evidence="1" id="KW-0677">Repeat</keyword>
<evidence type="ECO:0000256" key="1">
    <source>
        <dbReference type="ARBA" id="ARBA00022737"/>
    </source>
</evidence>
<evidence type="ECO:0000313" key="4">
    <source>
        <dbReference type="EMBL" id="CEK09219.1"/>
    </source>
</evidence>
<evidence type="ECO:0000313" key="5">
    <source>
        <dbReference type="Proteomes" id="UP000032803"/>
    </source>
</evidence>
<dbReference type="HOGENOM" id="CLU_868163_0_0_6"/>
<dbReference type="SUPFAM" id="SSF48403">
    <property type="entry name" value="Ankyrin repeat"/>
    <property type="match status" value="1"/>
</dbReference>
<dbReference type="RefSeq" id="WP_045104795.1">
    <property type="nucleotide sequence ID" value="NZ_LN681225.1"/>
</dbReference>
<keyword evidence="5" id="KW-1185">Reference proteome</keyword>
<name>A0A0A8UR33_LEGHA</name>
<dbReference type="STRING" id="449.LHA_0100"/>
<dbReference type="OrthoDB" id="5654067at2"/>
<feature type="repeat" description="ANK" evidence="3">
    <location>
        <begin position="198"/>
        <end position="225"/>
    </location>
</feature>
<dbReference type="Gene3D" id="1.25.40.20">
    <property type="entry name" value="Ankyrin repeat-containing domain"/>
    <property type="match status" value="1"/>
</dbReference>
<proteinExistence type="predicted"/>
<dbReference type="PANTHER" id="PTHR24188">
    <property type="entry name" value="ANKYRIN REPEAT PROTEIN"/>
    <property type="match status" value="1"/>
</dbReference>
<keyword evidence="2 3" id="KW-0040">ANK repeat</keyword>
<dbReference type="InterPro" id="IPR036770">
    <property type="entry name" value="Ankyrin_rpt-contain_sf"/>
</dbReference>
<evidence type="ECO:0000256" key="3">
    <source>
        <dbReference type="PROSITE-ProRule" id="PRU00023"/>
    </source>
</evidence>
<sequence>MKISDLLNLTDQQLSKLTTLEITDKKIKESQLQELIRLLPKLTSLEIITCKGNLRGKSFTKLLHELPKCPSLSYLFFPNNKLTNTELNGLIDVLPRFKHLVAVELTNNKFSKLSPDRLAKLLEHIKHCGSLVTFDISRNKFSENACAQINKALASNRTKAEKLIDAVRHGNLFEVRKLLLDGANVNSRIVPEKAKDGALQSPLRVAAQNGDLSMVKFLVKKGAEMLPDGLGYTPLKRAQEDRAFLSRNTKKAALSEALGKVIDYLSSVNNEDNEYKLNKPLQLSVSENGFFGAKAHHIKSKKDTVEKELLPLSQSFSVLN</sequence>
<protein>
    <submittedName>
        <fullName evidence="4">Uncharacterized protein</fullName>
    </submittedName>
</protein>
<reference evidence="5" key="1">
    <citation type="submission" date="2014-09" db="EMBL/GenBank/DDBJ databases">
        <authorList>
            <person name="Gomez-Valero L."/>
        </authorList>
    </citation>
    <scope>NUCLEOTIDE SEQUENCE [LARGE SCALE GENOMIC DNA]</scope>
    <source>
        <strain evidence="5">ATCC35250</strain>
    </source>
</reference>
<evidence type="ECO:0000256" key="2">
    <source>
        <dbReference type="ARBA" id="ARBA00023043"/>
    </source>
</evidence>
<dbReference type="Gene3D" id="3.80.10.10">
    <property type="entry name" value="Ribonuclease Inhibitor"/>
    <property type="match status" value="1"/>
</dbReference>
<dbReference type="PANTHER" id="PTHR24188:SF29">
    <property type="entry name" value="GH09064P"/>
    <property type="match status" value="1"/>
</dbReference>
<dbReference type="KEGG" id="lha:LHA_0100"/>
<dbReference type="InterPro" id="IPR032675">
    <property type="entry name" value="LRR_dom_sf"/>
</dbReference>
<accession>A0A0A8UR33</accession>
<dbReference type="SUPFAM" id="SSF52047">
    <property type="entry name" value="RNI-like"/>
    <property type="match status" value="1"/>
</dbReference>